<evidence type="ECO:0000256" key="7">
    <source>
        <dbReference type="ARBA" id="ARBA00023180"/>
    </source>
</evidence>
<keyword evidence="7" id="KW-0325">Glycoprotein</keyword>
<dbReference type="Proteomes" id="UP000777438">
    <property type="component" value="Unassembled WGS sequence"/>
</dbReference>
<feature type="transmembrane region" description="Helical" evidence="10">
    <location>
        <begin position="205"/>
        <end position="226"/>
    </location>
</feature>
<proteinExistence type="inferred from homology"/>
<dbReference type="EMBL" id="JAGPYM010000037">
    <property type="protein sequence ID" value="KAH6874723.1"/>
    <property type="molecule type" value="Genomic_DNA"/>
</dbReference>
<feature type="transmembrane region" description="Helical" evidence="10">
    <location>
        <begin position="171"/>
        <end position="193"/>
    </location>
</feature>
<dbReference type="CDD" id="cd17323">
    <property type="entry name" value="MFS_Tpo1_MDR_like"/>
    <property type="match status" value="1"/>
</dbReference>
<feature type="transmembrane region" description="Helical" evidence="10">
    <location>
        <begin position="78"/>
        <end position="95"/>
    </location>
</feature>
<evidence type="ECO:0000256" key="8">
    <source>
        <dbReference type="ARBA" id="ARBA00038459"/>
    </source>
</evidence>
<dbReference type="PROSITE" id="PS50850">
    <property type="entry name" value="MFS"/>
    <property type="match status" value="1"/>
</dbReference>
<evidence type="ECO:0000256" key="9">
    <source>
        <dbReference type="SAM" id="MobiDB-lite"/>
    </source>
</evidence>
<feature type="transmembrane region" description="Helical" evidence="10">
    <location>
        <begin position="390"/>
        <end position="410"/>
    </location>
</feature>
<feature type="domain" description="Major facilitator superfamily (MFS) profile" evidence="11">
    <location>
        <begin position="80"/>
        <end position="508"/>
    </location>
</feature>
<dbReference type="PANTHER" id="PTHR23502:SF186">
    <property type="entry name" value="MAJOR FACILITATOR SUPERFAMILY (MFS) PROFILE DOMAIN-CONTAINING PROTEIN"/>
    <property type="match status" value="1"/>
</dbReference>
<feature type="transmembrane region" description="Helical" evidence="10">
    <location>
        <begin position="141"/>
        <end position="159"/>
    </location>
</feature>
<dbReference type="PANTHER" id="PTHR23502">
    <property type="entry name" value="MAJOR FACILITATOR SUPERFAMILY"/>
    <property type="match status" value="1"/>
</dbReference>
<evidence type="ECO:0000313" key="12">
    <source>
        <dbReference type="EMBL" id="KAH6874723.1"/>
    </source>
</evidence>
<evidence type="ECO:0000259" key="11">
    <source>
        <dbReference type="PROSITE" id="PS50850"/>
    </source>
</evidence>
<protein>
    <submittedName>
        <fullName evidence="12">Major facilitator superfamily domain-containing protein</fullName>
    </submittedName>
</protein>
<feature type="region of interest" description="Disordered" evidence="9">
    <location>
        <begin position="1"/>
        <end position="24"/>
    </location>
</feature>
<evidence type="ECO:0000256" key="6">
    <source>
        <dbReference type="ARBA" id="ARBA00023136"/>
    </source>
</evidence>
<feature type="transmembrane region" description="Helical" evidence="10">
    <location>
        <begin position="484"/>
        <end position="504"/>
    </location>
</feature>
<keyword evidence="3" id="KW-1003">Cell membrane</keyword>
<gene>
    <name evidence="12" type="ORF">B0T10DRAFT_498429</name>
</gene>
<evidence type="ECO:0000256" key="2">
    <source>
        <dbReference type="ARBA" id="ARBA00022448"/>
    </source>
</evidence>
<evidence type="ECO:0000256" key="4">
    <source>
        <dbReference type="ARBA" id="ARBA00022692"/>
    </source>
</evidence>
<organism evidence="12 13">
    <name type="scientific">Thelonectria olida</name>
    <dbReference type="NCBI Taxonomy" id="1576542"/>
    <lineage>
        <taxon>Eukaryota</taxon>
        <taxon>Fungi</taxon>
        <taxon>Dikarya</taxon>
        <taxon>Ascomycota</taxon>
        <taxon>Pezizomycotina</taxon>
        <taxon>Sordariomycetes</taxon>
        <taxon>Hypocreomycetidae</taxon>
        <taxon>Hypocreales</taxon>
        <taxon>Nectriaceae</taxon>
        <taxon>Thelonectria</taxon>
    </lineage>
</organism>
<feature type="transmembrane region" description="Helical" evidence="10">
    <location>
        <begin position="313"/>
        <end position="338"/>
    </location>
</feature>
<dbReference type="InterPro" id="IPR036259">
    <property type="entry name" value="MFS_trans_sf"/>
</dbReference>
<feature type="transmembrane region" description="Helical" evidence="10">
    <location>
        <begin position="238"/>
        <end position="263"/>
    </location>
</feature>
<comment type="subcellular location">
    <subcellularLocation>
        <location evidence="1">Cell membrane</location>
        <topology evidence="1">Multi-pass membrane protein</topology>
    </subcellularLocation>
</comment>
<evidence type="ECO:0000256" key="1">
    <source>
        <dbReference type="ARBA" id="ARBA00004651"/>
    </source>
</evidence>
<evidence type="ECO:0000256" key="3">
    <source>
        <dbReference type="ARBA" id="ARBA00022475"/>
    </source>
</evidence>
<dbReference type="SUPFAM" id="SSF103473">
    <property type="entry name" value="MFS general substrate transporter"/>
    <property type="match status" value="1"/>
</dbReference>
<keyword evidence="13" id="KW-1185">Reference proteome</keyword>
<comment type="caution">
    <text evidence="12">The sequence shown here is derived from an EMBL/GenBank/DDBJ whole genome shotgun (WGS) entry which is preliminary data.</text>
</comment>
<dbReference type="InterPro" id="IPR011701">
    <property type="entry name" value="MFS"/>
</dbReference>
<feature type="transmembrane region" description="Helical" evidence="10">
    <location>
        <begin position="449"/>
        <end position="472"/>
    </location>
</feature>
<sequence length="534" mass="57169">MSPSPSAAGSEKTVEPDNLPTGNRATTYWRELTDHSFVTPDVLTWEYPGSGTEDDPYAVTWIPSDSHNPQRFSPLRKAVITGLGAIITLGAAFTSSTYAGCVPQVMQDLGAGEELATAGISLYVLGFAVGPLIWAPAGEIYGRQVILFITYGAFTAFNAGSTGSKSIATLLVLRFLAGSFSASSMTNTGGVIADMYVASERGIPVGMFALAPFMGPVFGPIVGGYLGESDGWRWVSGFTAIFSGVLWLLAAVIIPETYTPLLLRKRARKLSGMTGKVHMSAIDIKMGSAMSSREQLKKGLLRPWSLIVSEPSLLFLSIYMSLLYGILYMLFGAMPIVFQEGRGWSEGKGGLAFLGVAIGEVVACLYCIPENQRYLRRAMKSGGSAEPEDRLVPAMIGAVATPIGLFWFAWTNGPSVHPLVSIAAGAPFGFGMVLVFISVKNYLVDSYTVFAASAIAATVVMRSLFGAAFPLFTTYMYHGLGIHWASSVAAFLSLACTPLPFVLYKYGRGIRQKCKYSRQAMELAAITDQQKSSG</sequence>
<keyword evidence="2" id="KW-0813">Transport</keyword>
<dbReference type="FunFam" id="1.20.1250.20:FF:000011">
    <property type="entry name" value="MFS multidrug transporter, putative"/>
    <property type="match status" value="1"/>
</dbReference>
<keyword evidence="6 10" id="KW-0472">Membrane</keyword>
<name>A0A9P8VTC1_9HYPO</name>
<dbReference type="Gene3D" id="1.20.1250.20">
    <property type="entry name" value="MFS general substrate transporter like domains"/>
    <property type="match status" value="1"/>
</dbReference>
<evidence type="ECO:0000256" key="5">
    <source>
        <dbReference type="ARBA" id="ARBA00022989"/>
    </source>
</evidence>
<evidence type="ECO:0000256" key="10">
    <source>
        <dbReference type="SAM" id="Phobius"/>
    </source>
</evidence>
<dbReference type="OrthoDB" id="446368at2759"/>
<dbReference type="AlphaFoldDB" id="A0A9P8VTC1"/>
<feature type="transmembrane region" description="Helical" evidence="10">
    <location>
        <begin position="350"/>
        <end position="369"/>
    </location>
</feature>
<dbReference type="Pfam" id="PF07690">
    <property type="entry name" value="MFS_1"/>
    <property type="match status" value="1"/>
</dbReference>
<keyword evidence="4 10" id="KW-0812">Transmembrane</keyword>
<accession>A0A9P8VTC1</accession>
<keyword evidence="5 10" id="KW-1133">Transmembrane helix</keyword>
<dbReference type="GO" id="GO:0005886">
    <property type="term" value="C:plasma membrane"/>
    <property type="evidence" value="ECO:0007669"/>
    <property type="project" value="UniProtKB-SubCell"/>
</dbReference>
<feature type="transmembrane region" description="Helical" evidence="10">
    <location>
        <begin position="416"/>
        <end position="437"/>
    </location>
</feature>
<reference evidence="12 13" key="1">
    <citation type="journal article" date="2021" name="Nat. Commun.">
        <title>Genetic determinants of endophytism in the Arabidopsis root mycobiome.</title>
        <authorList>
            <person name="Mesny F."/>
            <person name="Miyauchi S."/>
            <person name="Thiergart T."/>
            <person name="Pickel B."/>
            <person name="Atanasova L."/>
            <person name="Karlsson M."/>
            <person name="Huettel B."/>
            <person name="Barry K.W."/>
            <person name="Haridas S."/>
            <person name="Chen C."/>
            <person name="Bauer D."/>
            <person name="Andreopoulos W."/>
            <person name="Pangilinan J."/>
            <person name="LaButti K."/>
            <person name="Riley R."/>
            <person name="Lipzen A."/>
            <person name="Clum A."/>
            <person name="Drula E."/>
            <person name="Henrissat B."/>
            <person name="Kohler A."/>
            <person name="Grigoriev I.V."/>
            <person name="Martin F.M."/>
            <person name="Hacquard S."/>
        </authorList>
    </citation>
    <scope>NUCLEOTIDE SEQUENCE [LARGE SCALE GENOMIC DNA]</scope>
    <source>
        <strain evidence="12 13">MPI-CAGE-CH-0241</strain>
    </source>
</reference>
<evidence type="ECO:0000313" key="13">
    <source>
        <dbReference type="Proteomes" id="UP000777438"/>
    </source>
</evidence>
<feature type="transmembrane region" description="Helical" evidence="10">
    <location>
        <begin position="115"/>
        <end position="134"/>
    </location>
</feature>
<dbReference type="InterPro" id="IPR020846">
    <property type="entry name" value="MFS_dom"/>
</dbReference>
<dbReference type="GO" id="GO:0022857">
    <property type="term" value="F:transmembrane transporter activity"/>
    <property type="evidence" value="ECO:0007669"/>
    <property type="project" value="InterPro"/>
</dbReference>
<comment type="similarity">
    <text evidence="8">Belongs to the major facilitator superfamily. DHA1 family. Polyamines/proton antiporter (TC 2.A.1.2.16) subfamily.</text>
</comment>